<dbReference type="STRING" id="1802730.A2591_02290"/>
<dbReference type="Gene3D" id="2.70.98.40">
    <property type="entry name" value="Glycoside hydrolase, family 65, N-terminal domain"/>
    <property type="match status" value="1"/>
</dbReference>
<sequence length="664" mass="75382">MPRALTLGNGNILVGLDTQGEVRDFYFPFVGLENHVGGHFKHRVGLFTEGQLSWLHDPSWKVTVNCENDALMGNTQCENKTLQLDLSLSDIVYNEKNIFLRRATIYNKSSHRRTVKLFFSHEFEIYESHRGDTAYYDPRNATIIHYNGKRVFLINGVTSTGKSFDEYTTGIFRIEGKEGSFRDAEDGVLSKNPIEHGPTDSVVGFSFELEPEGQAEVFYWIAAGESIKEAHELNAYTLGKGPEHLMRTTRDYWRAWVKRQNFNFYGLDANIVTLFKKSLFEVRVHADNRGAIIASGDSDMLQGGRDTYGYSWPRDASYSAMSLAMAGDITVARRFFEFSNDIITDDGYFMHKYRPDRSLGSSWHPWVRKETGEVQLPIQEDETALPIIAMGKYYEATKDIEFVESVYNSLIKKAADFMVAYRDEHTNLPKPSYDLWEEKYGVSTYTASAVYGALITAARFAETLGKSKSQKTYTDAANEVREAILTHLYDKESGTFYKMVTLEHDTIVPDRTIDMSSVYGIYTFGVLPAKDERVTRAVRVTEEKLSCHTFVGGIARYEGDRYYRTDEGNVPGNPWFITTLWLAQYYIAVAEKEADFDLAKKWLNWAVDYATASGMLSEQLDPNTGAQISAAPLAWSHAEFIITVISYLDKLEELGICEKCNPVT</sequence>
<evidence type="ECO:0000313" key="3">
    <source>
        <dbReference type="Proteomes" id="UP000178168"/>
    </source>
</evidence>
<dbReference type="EMBL" id="MHUZ01000032">
    <property type="protein sequence ID" value="OHA85025.1"/>
    <property type="molecule type" value="Genomic_DNA"/>
</dbReference>
<dbReference type="PANTHER" id="PTHR31616">
    <property type="entry name" value="TREHALASE"/>
    <property type="match status" value="1"/>
</dbReference>
<dbReference type="Proteomes" id="UP000178168">
    <property type="component" value="Unassembled WGS sequence"/>
</dbReference>
<dbReference type="InterPro" id="IPR008928">
    <property type="entry name" value="6-hairpin_glycosidase_sf"/>
</dbReference>
<accession>A0A1G2SJ05</accession>
<dbReference type="GO" id="GO:0005975">
    <property type="term" value="P:carbohydrate metabolic process"/>
    <property type="evidence" value="ECO:0007669"/>
    <property type="project" value="InterPro"/>
</dbReference>
<dbReference type="PANTHER" id="PTHR31616:SF13">
    <property type="entry name" value="GLUCAN 1,4-ALPHA-GLUCOSIDASE"/>
    <property type="match status" value="1"/>
</dbReference>
<protein>
    <recommendedName>
        <fullName evidence="1">GH15-like domain-containing protein</fullName>
    </recommendedName>
</protein>
<gene>
    <name evidence="2" type="ORF">A2591_02290</name>
</gene>
<dbReference type="Gene3D" id="1.50.10.10">
    <property type="match status" value="1"/>
</dbReference>
<dbReference type="GO" id="GO:0004553">
    <property type="term" value="F:hydrolase activity, hydrolyzing O-glycosyl compounds"/>
    <property type="evidence" value="ECO:0007669"/>
    <property type="project" value="TreeGrafter"/>
</dbReference>
<dbReference type="InterPro" id="IPR037018">
    <property type="entry name" value="GH65_N"/>
</dbReference>
<organism evidence="2 3">
    <name type="scientific">Candidatus Yonathbacteria bacterium RIFOXYD1_FULL_52_36</name>
    <dbReference type="NCBI Taxonomy" id="1802730"/>
    <lineage>
        <taxon>Bacteria</taxon>
        <taxon>Candidatus Yonathiibacteriota</taxon>
    </lineage>
</organism>
<evidence type="ECO:0000313" key="2">
    <source>
        <dbReference type="EMBL" id="OHA85025.1"/>
    </source>
</evidence>
<proteinExistence type="predicted"/>
<reference evidence="2 3" key="1">
    <citation type="journal article" date="2016" name="Nat. Commun.">
        <title>Thousands of microbial genomes shed light on interconnected biogeochemical processes in an aquifer system.</title>
        <authorList>
            <person name="Anantharaman K."/>
            <person name="Brown C.T."/>
            <person name="Hug L.A."/>
            <person name="Sharon I."/>
            <person name="Castelle C.J."/>
            <person name="Probst A.J."/>
            <person name="Thomas B.C."/>
            <person name="Singh A."/>
            <person name="Wilkins M.J."/>
            <person name="Karaoz U."/>
            <person name="Brodie E.L."/>
            <person name="Williams K.H."/>
            <person name="Hubbard S.S."/>
            <person name="Banfield J.F."/>
        </authorList>
    </citation>
    <scope>NUCLEOTIDE SEQUENCE [LARGE SCALE GENOMIC DNA]</scope>
</reference>
<dbReference type="AlphaFoldDB" id="A0A1G2SJ05"/>
<dbReference type="InterPro" id="IPR012341">
    <property type="entry name" value="6hp_glycosidase-like_sf"/>
</dbReference>
<comment type="caution">
    <text evidence="2">The sequence shown here is derived from an EMBL/GenBank/DDBJ whole genome shotgun (WGS) entry which is preliminary data.</text>
</comment>
<feature type="domain" description="GH15-like" evidence="1">
    <location>
        <begin position="287"/>
        <end position="642"/>
    </location>
</feature>
<dbReference type="SUPFAM" id="SSF48208">
    <property type="entry name" value="Six-hairpin glycosidases"/>
    <property type="match status" value="1"/>
</dbReference>
<dbReference type="Pfam" id="PF00723">
    <property type="entry name" value="Glyco_hydro_15"/>
    <property type="match status" value="1"/>
</dbReference>
<dbReference type="InterPro" id="IPR011613">
    <property type="entry name" value="GH15-like"/>
</dbReference>
<name>A0A1G2SJ05_9BACT</name>
<evidence type="ECO:0000259" key="1">
    <source>
        <dbReference type="Pfam" id="PF00723"/>
    </source>
</evidence>